<evidence type="ECO:0000313" key="2">
    <source>
        <dbReference type="Proteomes" id="UP000039865"/>
    </source>
</evidence>
<dbReference type="Proteomes" id="UP000039865">
    <property type="component" value="Unassembled WGS sequence"/>
</dbReference>
<dbReference type="InParanoid" id="A0A078ANX6"/>
<evidence type="ECO:0008006" key="3">
    <source>
        <dbReference type="Google" id="ProtNLM"/>
    </source>
</evidence>
<protein>
    <recommendedName>
        <fullName evidence="3">Cadg domain containing protein</fullName>
    </recommendedName>
</protein>
<keyword evidence="2" id="KW-1185">Reference proteome</keyword>
<proteinExistence type="predicted"/>
<organism evidence="1 2">
    <name type="scientific">Stylonychia lemnae</name>
    <name type="common">Ciliate</name>
    <dbReference type="NCBI Taxonomy" id="5949"/>
    <lineage>
        <taxon>Eukaryota</taxon>
        <taxon>Sar</taxon>
        <taxon>Alveolata</taxon>
        <taxon>Ciliophora</taxon>
        <taxon>Intramacronucleata</taxon>
        <taxon>Spirotrichea</taxon>
        <taxon>Stichotrichia</taxon>
        <taxon>Sporadotrichida</taxon>
        <taxon>Oxytrichidae</taxon>
        <taxon>Stylonychinae</taxon>
        <taxon>Stylonychia</taxon>
    </lineage>
</organism>
<accession>A0A078ANX6</accession>
<name>A0A078ANX6_STYLE</name>
<gene>
    <name evidence="1" type="primary">Contig29.g34</name>
    <name evidence="1" type="ORF">STYLEM_12905</name>
</gene>
<reference evidence="1 2" key="1">
    <citation type="submission" date="2014-06" db="EMBL/GenBank/DDBJ databases">
        <authorList>
            <person name="Swart Estienne"/>
        </authorList>
    </citation>
    <scope>NUCLEOTIDE SEQUENCE [LARGE SCALE GENOMIC DNA]</scope>
    <source>
        <strain evidence="1 2">130c</strain>
    </source>
</reference>
<evidence type="ECO:0000313" key="1">
    <source>
        <dbReference type="EMBL" id="CDW83854.1"/>
    </source>
</evidence>
<dbReference type="EMBL" id="CCKQ01012242">
    <property type="protein sequence ID" value="CDW83854.1"/>
    <property type="molecule type" value="Genomic_DNA"/>
</dbReference>
<sequence length="1384" mass="158197">MQIWNQIITNIDLCEIVTLKIQPNQNSTIGAAMILQHDNQFALLVFNYSNGDLLKLYRKNSTHDKRILESSLVIQATGEILYTYNQIDYMVLMYLDWQTGQYYQIQTTVAADDAITVQQDSTGEFTFLQGEMGNYLPVKQTMMILKGKTSQKSKMTTLYFEDSEQYWKAEGFSVLDTDPIYCCPPQLNQPRFELLLTKGILSRYVNWEDKSGYLVGSLLKFNGASYLNKSTLSNVTYYTGANPIYINIENQQISNPTNGNTCPDQQNLFNISSNFVTNYDKNLQILKIQSTSPTLEGVYLMKVFQKINNNQVFLRNFTIKVASLSLSPCQNLTFQTGLNSNSTYFYVFGDPVQVINYRKFQLNANISECGLNYYLMNSDITPVDPTIISYDNNKMYFNVSTTLLSQVKTYDLAISVQVQNSNISSGYNISLVVQHPCIRSKLTPSILQNMFHDIYSYISTSSNGYSTVKVPFQLSITKNCNQTEISEDYQLQDQIYTIGDSAMLILIDMYQVSQYNCGPLNYTDEISLGAIQPLDQYDFIQNYNKSNRTFEVYTTNLSLQGSYQFQISAKLNYGQNQQKRFNLDLKNPYRFKFDNLHEVCGKVLHELIMDQANIQPSTYSFNNISMEFSIVTQDLSLCQTTKKFSLHYYLENFELATDKVDFNVFNECGCDSNYLDNIQESYKFTYILGDGKQKFNTSIFANSNDLCLIDTINYYLKFPKGGSNFFNLITLTSGTLLVIEDTFNISYIGSYQFKITGQSFFRGNSITNDTNILLTVKRGCNTALITSYGNLNETIIKYKVGDPKIVINVKDWVIEQKGCGNFSYQIGLNNTTNITYDFFSYNKTSQNLTIFTTNNSIAGSFSMKQYAYLNSYINQTIYFMIQITNCETKKLNIPPQKQIYTYVIGQEAAVIPILPFIADQDCELSINYSASIKSDKGQDFSGQIMFSQEFRSIYVKSELRSLAGIYYISVLGQLLQDTNLILNNLIIKLSVTTQKNNAPTFSKEIQSFFPDIIDKENDFVEIILANQPDFVKLWDKMLLVEPSDLKHLGDYQFQVILKDSNIDPQSTQYNMKLTIYESQSSDQSLESPSAEYLKMTEEVFELDGIKINKKQLTGKISASVKSIDQNGRINVFFDSKLLKPSKINPLIDFKALKFYLKRSDGKVQYLNTNLNTTPNDKTRNLEQIELSQSQNWNITEFKSNQISIQLSFPQPLDVSTSQVSNSSILIYQEYDQLDIKFNERYFFVSDDKRKVIQPNYQIIHEVPPQLPNNASTASSAITGAVTTNIFLSLVMGLSLKKLWMLIQTLQIIVHLPLLQIPLPSNTILCFKSIVDISNMNVIPKEYIKTVVSAFVSDSSSNVKENFRQMDIFQLLLSNSTDYFNYSKL</sequence>